<gene>
    <name evidence="1" type="ORF">SCH01S_45_00220</name>
</gene>
<sequence>MSPPSIITGDPFALEPGRCILVVGINPGWPNAEMQKTDCVPAHQAWESGFDGYRTHRRVYFQEMTGEPGRTKNADPRYNGRHFSRLGNTLARALGVAHEHWDAGANARQFFRQRAAILDLIPYWSRNTKNLNLAAALQKDCIRQWCEVVSAFIREKRPQIIVVNNRGEPVVINGMLGCEIAPVAGVGLLGGRTGADNLATPVLAHPFLSRWRITRQTYIEQFTEALRILGVPRPILGP</sequence>
<evidence type="ECO:0000313" key="1">
    <source>
        <dbReference type="EMBL" id="GAO40179.1"/>
    </source>
</evidence>
<evidence type="ECO:0000313" key="2">
    <source>
        <dbReference type="Proteomes" id="UP000033202"/>
    </source>
</evidence>
<evidence type="ECO:0008006" key="3">
    <source>
        <dbReference type="Google" id="ProtNLM"/>
    </source>
</evidence>
<name>A0A0E9MRJ6_9SPHN</name>
<dbReference type="EMBL" id="BBWU01000045">
    <property type="protein sequence ID" value="GAO40179.1"/>
    <property type="molecule type" value="Genomic_DNA"/>
</dbReference>
<comment type="caution">
    <text evidence="1">The sequence shown here is derived from an EMBL/GenBank/DDBJ whole genome shotgun (WGS) entry which is preliminary data.</text>
</comment>
<reference evidence="1 2" key="1">
    <citation type="submission" date="2015-04" db="EMBL/GenBank/DDBJ databases">
        <title>Whole genome shotgun sequence of Sphingomonas changbaiensis NBRC 104936.</title>
        <authorList>
            <person name="Katano-Makiyama Y."/>
            <person name="Hosoyama A."/>
            <person name="Hashimoto M."/>
            <person name="Noguchi M."/>
            <person name="Tsuchikane K."/>
            <person name="Ohji S."/>
            <person name="Yamazoe A."/>
            <person name="Ichikawa N."/>
            <person name="Kimura A."/>
            <person name="Fujita N."/>
        </authorList>
    </citation>
    <scope>NUCLEOTIDE SEQUENCE [LARGE SCALE GENOMIC DNA]</scope>
    <source>
        <strain evidence="1 2">NBRC 104936</strain>
    </source>
</reference>
<dbReference type="AlphaFoldDB" id="A0A0E9MRJ6"/>
<accession>A0A0E9MRJ6</accession>
<dbReference type="Proteomes" id="UP000033202">
    <property type="component" value="Unassembled WGS sequence"/>
</dbReference>
<keyword evidence="2" id="KW-1185">Reference proteome</keyword>
<organism evidence="1 2">
    <name type="scientific">Sphingomonas changbaiensis NBRC 104936</name>
    <dbReference type="NCBI Taxonomy" id="1219043"/>
    <lineage>
        <taxon>Bacteria</taxon>
        <taxon>Pseudomonadati</taxon>
        <taxon>Pseudomonadota</taxon>
        <taxon>Alphaproteobacteria</taxon>
        <taxon>Sphingomonadales</taxon>
        <taxon>Sphingomonadaceae</taxon>
        <taxon>Sphingomonas</taxon>
    </lineage>
</organism>
<proteinExistence type="predicted"/>
<protein>
    <recommendedName>
        <fullName evidence="3">Uracil-DNA glycosylase-like domain-containing protein</fullName>
    </recommendedName>
</protein>